<proteinExistence type="predicted"/>
<keyword evidence="1" id="KW-1133">Transmembrane helix</keyword>
<keyword evidence="3" id="KW-1185">Reference proteome</keyword>
<gene>
    <name evidence="2" type="ORF">HUJ06_009236</name>
</gene>
<organism evidence="2 3">
    <name type="scientific">Nelumbo nucifera</name>
    <name type="common">Sacred lotus</name>
    <dbReference type="NCBI Taxonomy" id="4432"/>
    <lineage>
        <taxon>Eukaryota</taxon>
        <taxon>Viridiplantae</taxon>
        <taxon>Streptophyta</taxon>
        <taxon>Embryophyta</taxon>
        <taxon>Tracheophyta</taxon>
        <taxon>Spermatophyta</taxon>
        <taxon>Magnoliopsida</taxon>
        <taxon>Proteales</taxon>
        <taxon>Nelumbonaceae</taxon>
        <taxon>Nelumbo</taxon>
    </lineage>
</organism>
<dbReference type="AlphaFoldDB" id="A0A822YHC9"/>
<reference evidence="2 3" key="1">
    <citation type="journal article" date="2020" name="Mol. Biol. Evol.">
        <title>Distinct Expression and Methylation Patterns for Genes with Different Fates following a Single Whole-Genome Duplication in Flowering Plants.</title>
        <authorList>
            <person name="Shi T."/>
            <person name="Rahmani R.S."/>
            <person name="Gugger P.F."/>
            <person name="Wang M."/>
            <person name="Li H."/>
            <person name="Zhang Y."/>
            <person name="Li Z."/>
            <person name="Wang Q."/>
            <person name="Van de Peer Y."/>
            <person name="Marchal K."/>
            <person name="Chen J."/>
        </authorList>
    </citation>
    <scope>NUCLEOTIDE SEQUENCE [LARGE SCALE GENOMIC DNA]</scope>
    <source>
        <tissue evidence="2">Leaf</tissue>
    </source>
</reference>
<evidence type="ECO:0000256" key="1">
    <source>
        <dbReference type="SAM" id="Phobius"/>
    </source>
</evidence>
<protein>
    <submittedName>
        <fullName evidence="2">Uncharacterized protein</fullName>
    </submittedName>
</protein>
<keyword evidence="1" id="KW-0472">Membrane</keyword>
<comment type="caution">
    <text evidence="2">The sequence shown here is derived from an EMBL/GenBank/DDBJ whole genome shotgun (WGS) entry which is preliminary data.</text>
</comment>
<keyword evidence="1" id="KW-0812">Transmembrane</keyword>
<dbReference type="EMBL" id="DUZY01000003">
    <property type="protein sequence ID" value="DAD30385.1"/>
    <property type="molecule type" value="Genomic_DNA"/>
</dbReference>
<dbReference type="Proteomes" id="UP000607653">
    <property type="component" value="Unassembled WGS sequence"/>
</dbReference>
<sequence length="74" mass="8194">MTDVLLQIYEDNLVYRTMVSHKRAIPLLVALSQSGMTHTKQKVGETITSSISGLPLLISGFSFSFLFGFLSARE</sequence>
<name>A0A822YHC9_NELNU</name>
<feature type="transmembrane region" description="Helical" evidence="1">
    <location>
        <begin position="51"/>
        <end position="72"/>
    </location>
</feature>
<accession>A0A822YHC9</accession>
<evidence type="ECO:0000313" key="2">
    <source>
        <dbReference type="EMBL" id="DAD30385.1"/>
    </source>
</evidence>
<evidence type="ECO:0000313" key="3">
    <source>
        <dbReference type="Proteomes" id="UP000607653"/>
    </source>
</evidence>